<dbReference type="SMART" id="SM00530">
    <property type="entry name" value="HTH_XRE"/>
    <property type="match status" value="1"/>
</dbReference>
<feature type="compositionally biased region" description="Polar residues" evidence="1">
    <location>
        <begin position="1"/>
        <end position="10"/>
    </location>
</feature>
<dbReference type="InterPro" id="IPR001387">
    <property type="entry name" value="Cro/C1-type_HTH"/>
</dbReference>
<sequence length="113" mass="12376">MAISEQQPSSRVADATTDEWEQRVGEQVRALRLDRGHDQATLGGLADVSVTSIKNLENGRGSSLRTIVRVLRALDATDWLDTLAPTPTVSPIDLLRGAEAVPRRRVSRSRSDD</sequence>
<dbReference type="CDD" id="cd00093">
    <property type="entry name" value="HTH_XRE"/>
    <property type="match status" value="1"/>
</dbReference>
<dbReference type="Pfam" id="PF13560">
    <property type="entry name" value="HTH_31"/>
    <property type="match status" value="1"/>
</dbReference>
<comment type="caution">
    <text evidence="3">The sequence shown here is derived from an EMBL/GenBank/DDBJ whole genome shotgun (WGS) entry which is preliminary data.</text>
</comment>
<accession>A0ABP8DYC2</accession>
<evidence type="ECO:0000259" key="2">
    <source>
        <dbReference type="PROSITE" id="PS50943"/>
    </source>
</evidence>
<evidence type="ECO:0000313" key="3">
    <source>
        <dbReference type="EMBL" id="GAA4264993.1"/>
    </source>
</evidence>
<dbReference type="InterPro" id="IPR010982">
    <property type="entry name" value="Lambda_DNA-bd_dom_sf"/>
</dbReference>
<dbReference type="Proteomes" id="UP001501594">
    <property type="component" value="Unassembled WGS sequence"/>
</dbReference>
<keyword evidence="4" id="KW-1185">Reference proteome</keyword>
<evidence type="ECO:0000256" key="1">
    <source>
        <dbReference type="SAM" id="MobiDB-lite"/>
    </source>
</evidence>
<protein>
    <recommendedName>
        <fullName evidence="2">HTH cro/C1-type domain-containing protein</fullName>
    </recommendedName>
</protein>
<reference evidence="4" key="1">
    <citation type="journal article" date="2019" name="Int. J. Syst. Evol. Microbiol.">
        <title>The Global Catalogue of Microorganisms (GCM) 10K type strain sequencing project: providing services to taxonomists for standard genome sequencing and annotation.</title>
        <authorList>
            <consortium name="The Broad Institute Genomics Platform"/>
            <consortium name="The Broad Institute Genome Sequencing Center for Infectious Disease"/>
            <person name="Wu L."/>
            <person name="Ma J."/>
        </authorList>
    </citation>
    <scope>NUCLEOTIDE SEQUENCE [LARGE SCALE GENOMIC DNA]</scope>
    <source>
        <strain evidence="4">JCM 17442</strain>
    </source>
</reference>
<gene>
    <name evidence="3" type="ORF">GCM10022256_06050</name>
</gene>
<dbReference type="SUPFAM" id="SSF47413">
    <property type="entry name" value="lambda repressor-like DNA-binding domains"/>
    <property type="match status" value="1"/>
</dbReference>
<dbReference type="EMBL" id="BAABAU010000001">
    <property type="protein sequence ID" value="GAA4264993.1"/>
    <property type="molecule type" value="Genomic_DNA"/>
</dbReference>
<dbReference type="RefSeq" id="WP_344793552.1">
    <property type="nucleotide sequence ID" value="NZ_BAABAU010000001.1"/>
</dbReference>
<dbReference type="Gene3D" id="1.10.260.40">
    <property type="entry name" value="lambda repressor-like DNA-binding domains"/>
    <property type="match status" value="1"/>
</dbReference>
<feature type="domain" description="HTH cro/C1-type" evidence="2">
    <location>
        <begin position="28"/>
        <end position="80"/>
    </location>
</feature>
<name>A0ABP8DYC2_9MICO</name>
<feature type="region of interest" description="Disordered" evidence="1">
    <location>
        <begin position="1"/>
        <end position="20"/>
    </location>
</feature>
<organism evidence="3 4">
    <name type="scientific">Frondihabitans peucedani</name>
    <dbReference type="NCBI Taxonomy" id="598626"/>
    <lineage>
        <taxon>Bacteria</taxon>
        <taxon>Bacillati</taxon>
        <taxon>Actinomycetota</taxon>
        <taxon>Actinomycetes</taxon>
        <taxon>Micrococcales</taxon>
        <taxon>Microbacteriaceae</taxon>
        <taxon>Frondihabitans</taxon>
    </lineage>
</organism>
<evidence type="ECO:0000313" key="4">
    <source>
        <dbReference type="Proteomes" id="UP001501594"/>
    </source>
</evidence>
<dbReference type="PROSITE" id="PS50943">
    <property type="entry name" value="HTH_CROC1"/>
    <property type="match status" value="1"/>
</dbReference>
<proteinExistence type="predicted"/>